<dbReference type="InterPro" id="IPR025558">
    <property type="entry name" value="DUF4283"/>
</dbReference>
<dbReference type="InterPro" id="IPR040256">
    <property type="entry name" value="At4g02000-like"/>
</dbReference>
<evidence type="ECO:0000256" key="2">
    <source>
        <dbReference type="SAM" id="Phobius"/>
    </source>
</evidence>
<dbReference type="RefSeq" id="XP_018460221.2">
    <property type="nucleotide sequence ID" value="XM_018604719.2"/>
</dbReference>
<name>A0A6J0LLI6_RAPSA</name>
<dbReference type="InterPro" id="IPR025836">
    <property type="entry name" value="Zn_knuckle_CX2CX4HX4C"/>
</dbReference>
<dbReference type="Proteomes" id="UP000504610">
    <property type="component" value="Chromosome 7"/>
</dbReference>
<dbReference type="KEGG" id="rsz:108831158"/>
<dbReference type="GeneID" id="108831158"/>
<feature type="domain" description="DUF4283" evidence="3">
    <location>
        <begin position="136"/>
        <end position="218"/>
    </location>
</feature>
<evidence type="ECO:0000313" key="6">
    <source>
        <dbReference type="RefSeq" id="XP_018460221.2"/>
    </source>
</evidence>
<feature type="compositionally biased region" description="Acidic residues" evidence="1">
    <location>
        <begin position="383"/>
        <end position="392"/>
    </location>
</feature>
<keyword evidence="2" id="KW-1133">Transmembrane helix</keyword>
<evidence type="ECO:0000259" key="3">
    <source>
        <dbReference type="Pfam" id="PF14111"/>
    </source>
</evidence>
<accession>A0A6J0LLI6</accession>
<dbReference type="Pfam" id="PF14392">
    <property type="entry name" value="zf-CCHC_4"/>
    <property type="match status" value="1"/>
</dbReference>
<keyword evidence="2" id="KW-0812">Transmembrane</keyword>
<dbReference type="AlphaFoldDB" id="A0A6J0LLI6"/>
<keyword evidence="5" id="KW-1185">Reference proteome</keyword>
<feature type="transmembrane region" description="Helical" evidence="2">
    <location>
        <begin position="80"/>
        <end position="98"/>
    </location>
</feature>
<reference evidence="5" key="1">
    <citation type="journal article" date="2019" name="Database">
        <title>The radish genome database (RadishGD): an integrated information resource for radish genomics.</title>
        <authorList>
            <person name="Yu H.J."/>
            <person name="Baek S."/>
            <person name="Lee Y.J."/>
            <person name="Cho A."/>
            <person name="Mun J.H."/>
        </authorList>
    </citation>
    <scope>NUCLEOTIDE SEQUENCE [LARGE SCALE GENOMIC DNA]</scope>
    <source>
        <strain evidence="5">cv. WK10039</strain>
    </source>
</reference>
<feature type="region of interest" description="Disordered" evidence="1">
    <location>
        <begin position="327"/>
        <end position="392"/>
    </location>
</feature>
<evidence type="ECO:0000313" key="5">
    <source>
        <dbReference type="Proteomes" id="UP000504610"/>
    </source>
</evidence>
<feature type="domain" description="Zinc knuckle CX2CX4HX4C" evidence="4">
    <location>
        <begin position="276"/>
        <end position="322"/>
    </location>
</feature>
<dbReference type="OrthoDB" id="1029220at2759"/>
<keyword evidence="2" id="KW-0472">Membrane</keyword>
<evidence type="ECO:0000259" key="4">
    <source>
        <dbReference type="Pfam" id="PF14392"/>
    </source>
</evidence>
<gene>
    <name evidence="6" type="primary">LOC108831158</name>
</gene>
<dbReference type="PANTHER" id="PTHR31286">
    <property type="entry name" value="GLYCINE-RICH CELL WALL STRUCTURAL PROTEIN 1.8-LIKE"/>
    <property type="match status" value="1"/>
</dbReference>
<sequence>MRRKKAIEKAKQQRLLFLQILTTIFVVEVNSDDRGGSFHRLVPTMSNISIKETTFLCDAAVQKKLQRNNFYKVCLQRTELYSFLSNYLANLLFFYWRFRISLRFMADGIRRAMQDIDLGFNNAPFVLPAEVVRQAAEENSFILIGRPVMPRRQNLRAIVATMPRNWGFEGIVRGRVTEGRRFQFVFPSEEALETVLRRGPWAYAERMLVLQRWTPLMDMELLNFIPFWIQDRGIPFQYMNREVIVNIARLMGQYIQMDYNEEVGGRQEFVRIRLNWNVAHPVCFQQHFRFTLGVNTLLRFRFERLRGFCEECGMLTHDSGACIINNGGMEQGGGDDDGDNDQDDDAPAPNHGVIIEEIHEEEAMEEEVVADPVQKEYGNTEVMETEADDEEL</sequence>
<protein>
    <submittedName>
        <fullName evidence="6">Uncharacterized protein LOC108831158</fullName>
    </submittedName>
</protein>
<dbReference type="Pfam" id="PF14111">
    <property type="entry name" value="DUF4283"/>
    <property type="match status" value="1"/>
</dbReference>
<evidence type="ECO:0000256" key="1">
    <source>
        <dbReference type="SAM" id="MobiDB-lite"/>
    </source>
</evidence>
<proteinExistence type="predicted"/>
<organism evidence="5 6">
    <name type="scientific">Raphanus sativus</name>
    <name type="common">Radish</name>
    <name type="synonym">Raphanus raphanistrum var. sativus</name>
    <dbReference type="NCBI Taxonomy" id="3726"/>
    <lineage>
        <taxon>Eukaryota</taxon>
        <taxon>Viridiplantae</taxon>
        <taxon>Streptophyta</taxon>
        <taxon>Embryophyta</taxon>
        <taxon>Tracheophyta</taxon>
        <taxon>Spermatophyta</taxon>
        <taxon>Magnoliopsida</taxon>
        <taxon>eudicotyledons</taxon>
        <taxon>Gunneridae</taxon>
        <taxon>Pentapetalae</taxon>
        <taxon>rosids</taxon>
        <taxon>malvids</taxon>
        <taxon>Brassicales</taxon>
        <taxon>Brassicaceae</taxon>
        <taxon>Brassiceae</taxon>
        <taxon>Raphanus</taxon>
    </lineage>
</organism>
<feature type="compositionally biased region" description="Acidic residues" evidence="1">
    <location>
        <begin position="333"/>
        <end position="346"/>
    </location>
</feature>
<dbReference type="PANTHER" id="PTHR31286:SF162">
    <property type="entry name" value="DUF4283 DOMAIN-CONTAINING PROTEIN-RELATED"/>
    <property type="match status" value="1"/>
</dbReference>
<feature type="compositionally biased region" description="Acidic residues" evidence="1">
    <location>
        <begin position="358"/>
        <end position="369"/>
    </location>
</feature>
<reference evidence="6" key="2">
    <citation type="submission" date="2025-08" db="UniProtKB">
        <authorList>
            <consortium name="RefSeq"/>
        </authorList>
    </citation>
    <scope>IDENTIFICATION</scope>
    <source>
        <tissue evidence="6">Leaf</tissue>
    </source>
</reference>